<evidence type="ECO:0000256" key="1">
    <source>
        <dbReference type="SAM" id="Phobius"/>
    </source>
</evidence>
<protein>
    <submittedName>
        <fullName evidence="2">Uncharacterized protein</fullName>
    </submittedName>
</protein>
<sequence length="52" mass="5417">MKVETMHTTASTREMRVRDQAREALAVMVLSAGLSIGCAMALVLLIAAGGQG</sequence>
<dbReference type="RefSeq" id="WP_188783012.1">
    <property type="nucleotide sequence ID" value="NZ_BMNI01000002.1"/>
</dbReference>
<proteinExistence type="predicted"/>
<dbReference type="Proteomes" id="UP000655410">
    <property type="component" value="Unassembled WGS sequence"/>
</dbReference>
<evidence type="ECO:0000313" key="3">
    <source>
        <dbReference type="Proteomes" id="UP000655410"/>
    </source>
</evidence>
<comment type="caution">
    <text evidence="2">The sequence shown here is derived from an EMBL/GenBank/DDBJ whole genome shotgun (WGS) entry which is preliminary data.</text>
</comment>
<evidence type="ECO:0000313" key="2">
    <source>
        <dbReference type="EMBL" id="GGO87133.1"/>
    </source>
</evidence>
<keyword evidence="1" id="KW-1133">Transmembrane helix</keyword>
<keyword evidence="1" id="KW-0472">Membrane</keyword>
<feature type="transmembrane region" description="Helical" evidence="1">
    <location>
        <begin position="25"/>
        <end position="48"/>
    </location>
</feature>
<name>A0ABQ2N775_9ACTN</name>
<organism evidence="2 3">
    <name type="scientific">Nocardioides phosphati</name>
    <dbReference type="NCBI Taxonomy" id="1867775"/>
    <lineage>
        <taxon>Bacteria</taxon>
        <taxon>Bacillati</taxon>
        <taxon>Actinomycetota</taxon>
        <taxon>Actinomycetes</taxon>
        <taxon>Propionibacteriales</taxon>
        <taxon>Nocardioidaceae</taxon>
        <taxon>Nocardioides</taxon>
    </lineage>
</organism>
<gene>
    <name evidence="2" type="ORF">GCM10011584_11010</name>
</gene>
<dbReference type="EMBL" id="BMNI01000002">
    <property type="protein sequence ID" value="GGO87133.1"/>
    <property type="molecule type" value="Genomic_DNA"/>
</dbReference>
<reference evidence="3" key="1">
    <citation type="journal article" date="2019" name="Int. J. Syst. Evol. Microbiol.">
        <title>The Global Catalogue of Microorganisms (GCM) 10K type strain sequencing project: providing services to taxonomists for standard genome sequencing and annotation.</title>
        <authorList>
            <consortium name="The Broad Institute Genomics Platform"/>
            <consortium name="The Broad Institute Genome Sequencing Center for Infectious Disease"/>
            <person name="Wu L."/>
            <person name="Ma J."/>
        </authorList>
    </citation>
    <scope>NUCLEOTIDE SEQUENCE [LARGE SCALE GENOMIC DNA]</scope>
    <source>
        <strain evidence="3">CGMCC 4.7371</strain>
    </source>
</reference>
<accession>A0ABQ2N775</accession>
<keyword evidence="3" id="KW-1185">Reference proteome</keyword>
<keyword evidence="1" id="KW-0812">Transmembrane</keyword>